<dbReference type="AlphaFoldDB" id="D1D8M0"/>
<accession>D1D8M0</accession>
<reference evidence="1" key="1">
    <citation type="journal article" date="2007" name="Proc. Natl. Acad. Sci. U.S.A.">
        <title>Telomere-associated endonuclease-deficient Penelope-like retroelements in diverse eukaryotes.</title>
        <authorList>
            <person name="Gladyshev E.A."/>
            <person name="Arkhipova I.R."/>
        </authorList>
    </citation>
    <scope>NUCLEOTIDE SEQUENCE</scope>
</reference>
<sequence>MLNTNITTAPQYNNSVQQTTESNDDFRNEFFASVDDMMNKLTNVLDYNPTDTDQSGKFTASTLIFFKKQNIVIHFLGSTPNVLENIFGNQMFPYRNESNENTHKQNQSKMVVSYWFERKVVSLCLDRSVLVNMKLSNNNNNNNDDILLPIESTSINTFTLLENMSSQQTLELLSGVLQNKKHLLKRILDEDNDDINSKRSRNNENEEITSPFVDMNLSESLSSTSVQTQSNSTVGKL</sequence>
<protein>
    <submittedName>
        <fullName evidence="1">Uncharacterized protein</fullName>
    </submittedName>
</protein>
<dbReference type="EMBL" id="EF485020">
    <property type="protein sequence ID" value="ACY69871.1"/>
    <property type="molecule type" value="Genomic_DNA"/>
</dbReference>
<evidence type="ECO:0000313" key="1">
    <source>
        <dbReference type="EMBL" id="ACY69871.1"/>
    </source>
</evidence>
<organism evidence="1">
    <name type="scientific">Adineta vaga</name>
    <name type="common">Rotifer</name>
    <name type="synonym">Callidina vaga</name>
    <dbReference type="NCBI Taxonomy" id="104782"/>
    <lineage>
        <taxon>Eukaryota</taxon>
        <taxon>Metazoa</taxon>
        <taxon>Spiralia</taxon>
        <taxon>Gnathifera</taxon>
        <taxon>Rotifera</taxon>
        <taxon>Eurotatoria</taxon>
        <taxon>Bdelloidea</taxon>
        <taxon>Adinetida</taxon>
        <taxon>Adinetidae</taxon>
        <taxon>Adineta</taxon>
    </lineage>
</organism>
<proteinExistence type="predicted"/>
<reference evidence="1" key="2">
    <citation type="journal article" date="2010" name="Mob. DNA">
        <title>A subtelomeric non-LTR retrotransposon Hebe in the bdelloid rotifer Adineta vaga is subject to inactivation by deletions but not 5' truncations.</title>
        <authorList>
            <person name="Gladyshev E.A."/>
            <person name="Arkhipova I.R."/>
        </authorList>
    </citation>
    <scope>NUCLEOTIDE SEQUENCE</scope>
</reference>
<name>D1D8M0_ADIVA</name>